<evidence type="ECO:0000256" key="1">
    <source>
        <dbReference type="ARBA" id="ARBA00022448"/>
    </source>
</evidence>
<sequence length="167" mass="17413">MTTAFSTAIRAFGLALLVCVPAQTLAQGPSLAFGSSDNSDKPVEVDADSLSVNQKDGTAEFSGNVRIVQGDMKLSAPRVLVEYTEDQSGVERLEASGGVTIVSGEDAAESETADYRVQDRVIVMSGAVTIVQGPNTISSDKVTINLATGTAQMEGRVRTVLQSGQSE</sequence>
<evidence type="ECO:0000313" key="6">
    <source>
        <dbReference type="EMBL" id="GGM06811.1"/>
    </source>
</evidence>
<reference evidence="6" key="1">
    <citation type="journal article" date="2014" name="Int. J. Syst. Evol. Microbiol.">
        <title>Complete genome sequence of Corynebacterium casei LMG S-19264T (=DSM 44701T), isolated from a smear-ripened cheese.</title>
        <authorList>
            <consortium name="US DOE Joint Genome Institute (JGI-PGF)"/>
            <person name="Walter F."/>
            <person name="Albersmeier A."/>
            <person name="Kalinowski J."/>
            <person name="Ruckert C."/>
        </authorList>
    </citation>
    <scope>NUCLEOTIDE SEQUENCE</scope>
    <source>
        <strain evidence="6">CGMCC 1.6293</strain>
    </source>
</reference>
<protein>
    <submittedName>
        <fullName evidence="6">Organic solvent tolerance protein OstA</fullName>
    </submittedName>
</protein>
<dbReference type="InterPro" id="IPR052037">
    <property type="entry name" value="LPS_export_LptA"/>
</dbReference>
<dbReference type="GO" id="GO:0009279">
    <property type="term" value="C:cell outer membrane"/>
    <property type="evidence" value="ECO:0007669"/>
    <property type="project" value="TreeGrafter"/>
</dbReference>
<dbReference type="Pfam" id="PF03968">
    <property type="entry name" value="LptD_N"/>
    <property type="match status" value="1"/>
</dbReference>
<proteinExistence type="predicted"/>
<dbReference type="NCBIfam" id="TIGR03002">
    <property type="entry name" value="outer_YhbN_LptA"/>
    <property type="match status" value="1"/>
</dbReference>
<dbReference type="GO" id="GO:0015920">
    <property type="term" value="P:lipopolysaccharide transport"/>
    <property type="evidence" value="ECO:0007669"/>
    <property type="project" value="InterPro"/>
</dbReference>
<gene>
    <name evidence="6" type="ORF">GCM10011534_30960</name>
</gene>
<evidence type="ECO:0000313" key="7">
    <source>
        <dbReference type="Proteomes" id="UP000649829"/>
    </source>
</evidence>
<evidence type="ECO:0000256" key="3">
    <source>
        <dbReference type="ARBA" id="ARBA00022764"/>
    </source>
</evidence>
<keyword evidence="7" id="KW-1185">Reference proteome</keyword>
<keyword evidence="2 4" id="KW-0732">Signal</keyword>
<dbReference type="PANTHER" id="PTHR36504">
    <property type="entry name" value="LIPOPOLYSACCHARIDE EXPORT SYSTEM PROTEIN LPTA"/>
    <property type="match status" value="1"/>
</dbReference>
<dbReference type="Gene3D" id="2.60.450.10">
    <property type="entry name" value="Lipopolysaccharide (LPS) transport protein A like domain"/>
    <property type="match status" value="1"/>
</dbReference>
<dbReference type="EMBL" id="BMLF01000002">
    <property type="protein sequence ID" value="GGM06811.1"/>
    <property type="molecule type" value="Genomic_DNA"/>
</dbReference>
<organism evidence="6 7">
    <name type="scientific">Pseudooceanicola nanhaiensis</name>
    <dbReference type="NCBI Taxonomy" id="375761"/>
    <lineage>
        <taxon>Bacteria</taxon>
        <taxon>Pseudomonadati</taxon>
        <taxon>Pseudomonadota</taxon>
        <taxon>Alphaproteobacteria</taxon>
        <taxon>Rhodobacterales</taxon>
        <taxon>Paracoccaceae</taxon>
        <taxon>Pseudooceanicola</taxon>
    </lineage>
</organism>
<dbReference type="Proteomes" id="UP000649829">
    <property type="component" value="Unassembled WGS sequence"/>
</dbReference>
<dbReference type="RefSeq" id="WP_036539201.1">
    <property type="nucleotide sequence ID" value="NZ_BMLF01000002.1"/>
</dbReference>
<feature type="signal peptide" evidence="4">
    <location>
        <begin position="1"/>
        <end position="26"/>
    </location>
</feature>
<dbReference type="InterPro" id="IPR005653">
    <property type="entry name" value="OstA-like_N"/>
</dbReference>
<dbReference type="AlphaFoldDB" id="A0A917WII5"/>
<accession>A0A917WII5</accession>
<comment type="caution">
    <text evidence="6">The sequence shown here is derived from an EMBL/GenBank/DDBJ whole genome shotgun (WGS) entry which is preliminary data.</text>
</comment>
<keyword evidence="3" id="KW-0574">Periplasm</keyword>
<keyword evidence="1" id="KW-0813">Transport</keyword>
<reference evidence="6" key="2">
    <citation type="submission" date="2020-09" db="EMBL/GenBank/DDBJ databases">
        <authorList>
            <person name="Sun Q."/>
            <person name="Zhou Y."/>
        </authorList>
    </citation>
    <scope>NUCLEOTIDE SEQUENCE</scope>
    <source>
        <strain evidence="6">CGMCC 1.6293</strain>
    </source>
</reference>
<dbReference type="GO" id="GO:0030288">
    <property type="term" value="C:outer membrane-bounded periplasmic space"/>
    <property type="evidence" value="ECO:0007669"/>
    <property type="project" value="TreeGrafter"/>
</dbReference>
<feature type="domain" description="Organic solvent tolerance-like N-terminal" evidence="5">
    <location>
        <begin position="44"/>
        <end position="149"/>
    </location>
</feature>
<name>A0A917WII5_9RHOB</name>
<evidence type="ECO:0000256" key="4">
    <source>
        <dbReference type="SAM" id="SignalP"/>
    </source>
</evidence>
<feature type="chain" id="PRO_5038070217" evidence="4">
    <location>
        <begin position="27"/>
        <end position="167"/>
    </location>
</feature>
<dbReference type="PANTHER" id="PTHR36504:SF1">
    <property type="entry name" value="LIPOPOLYSACCHARIDE EXPORT SYSTEM PROTEIN LPTA"/>
    <property type="match status" value="1"/>
</dbReference>
<dbReference type="GO" id="GO:0017089">
    <property type="term" value="F:glycolipid transfer activity"/>
    <property type="evidence" value="ECO:0007669"/>
    <property type="project" value="TreeGrafter"/>
</dbReference>
<evidence type="ECO:0000256" key="2">
    <source>
        <dbReference type="ARBA" id="ARBA00022729"/>
    </source>
</evidence>
<evidence type="ECO:0000259" key="5">
    <source>
        <dbReference type="Pfam" id="PF03968"/>
    </source>
</evidence>
<dbReference type="InterPro" id="IPR014340">
    <property type="entry name" value="LptA"/>
</dbReference>
<dbReference type="GO" id="GO:0001530">
    <property type="term" value="F:lipopolysaccharide binding"/>
    <property type="evidence" value="ECO:0007669"/>
    <property type="project" value="InterPro"/>
</dbReference>